<dbReference type="Proteomes" id="UP000663852">
    <property type="component" value="Unassembled WGS sequence"/>
</dbReference>
<dbReference type="EMBL" id="CAJNOJ010000044">
    <property type="protein sequence ID" value="CAF0941431.1"/>
    <property type="molecule type" value="Genomic_DNA"/>
</dbReference>
<dbReference type="PANTHER" id="PTHR11941">
    <property type="entry name" value="ENOYL-COA HYDRATASE-RELATED"/>
    <property type="match status" value="1"/>
</dbReference>
<dbReference type="SUPFAM" id="SSF52096">
    <property type="entry name" value="ClpP/crotonase"/>
    <property type="match status" value="1"/>
</dbReference>
<dbReference type="InterPro" id="IPR029045">
    <property type="entry name" value="ClpP/crotonase-like_dom_sf"/>
</dbReference>
<name>A0A814CIX2_ADIRI</name>
<comment type="caution">
    <text evidence="1">The sequence shown here is derived from an EMBL/GenBank/DDBJ whole genome shotgun (WGS) entry which is preliminary data.</text>
</comment>
<organism evidence="1 2">
    <name type="scientific">Adineta ricciae</name>
    <name type="common">Rotifer</name>
    <dbReference type="NCBI Taxonomy" id="249248"/>
    <lineage>
        <taxon>Eukaryota</taxon>
        <taxon>Metazoa</taxon>
        <taxon>Spiralia</taxon>
        <taxon>Gnathifera</taxon>
        <taxon>Rotifera</taxon>
        <taxon>Eurotatoria</taxon>
        <taxon>Bdelloidea</taxon>
        <taxon>Adinetida</taxon>
        <taxon>Adinetidae</taxon>
        <taxon>Adineta</taxon>
    </lineage>
</organism>
<sequence>MSECRSTNHYASGLILFDILDEPSHIGRITINNPAKRNAISRQMWFGLSDLLDDCLVRYQTIRVLIITGEGQISFCSGADLSENEGDGIDQTIPNIRVKLRQFPIPIMAKINGYCLGGGLALAMNVDIRIASSNASFSIPAVKLGVPCPKDIVDRLINLIGESDAKMILYTGDRISADQAYSKGLIQHVCDNHDSLDKYVLNLARTISTNAPLSLRSIKLMIENKNDETAIKAAIDACLISNDIDEGRNAFRQKREAKFQGC</sequence>
<dbReference type="PANTHER" id="PTHR11941:SF54">
    <property type="entry name" value="ENOYL-COA HYDRATASE, MITOCHONDRIAL"/>
    <property type="match status" value="1"/>
</dbReference>
<proteinExistence type="predicted"/>
<dbReference type="GO" id="GO:0003824">
    <property type="term" value="F:catalytic activity"/>
    <property type="evidence" value="ECO:0007669"/>
    <property type="project" value="UniProtKB-ARBA"/>
</dbReference>
<dbReference type="Pfam" id="PF00378">
    <property type="entry name" value="ECH_1"/>
    <property type="match status" value="1"/>
</dbReference>
<evidence type="ECO:0000313" key="2">
    <source>
        <dbReference type="Proteomes" id="UP000663852"/>
    </source>
</evidence>
<accession>A0A814CIX2</accession>
<dbReference type="InterPro" id="IPR001753">
    <property type="entry name" value="Enoyl-CoA_hydra/iso"/>
</dbReference>
<dbReference type="Gene3D" id="3.90.226.10">
    <property type="entry name" value="2-enoyl-CoA Hydratase, Chain A, domain 1"/>
    <property type="match status" value="1"/>
</dbReference>
<dbReference type="CDD" id="cd06558">
    <property type="entry name" value="crotonase-like"/>
    <property type="match status" value="1"/>
</dbReference>
<evidence type="ECO:0000313" key="1">
    <source>
        <dbReference type="EMBL" id="CAF0941431.1"/>
    </source>
</evidence>
<gene>
    <name evidence="1" type="ORF">EDS130_LOCUS11840</name>
</gene>
<dbReference type="AlphaFoldDB" id="A0A814CIX2"/>
<dbReference type="OrthoDB" id="2018133at2759"/>
<reference evidence="1" key="1">
    <citation type="submission" date="2021-02" db="EMBL/GenBank/DDBJ databases">
        <authorList>
            <person name="Nowell W R."/>
        </authorList>
    </citation>
    <scope>NUCLEOTIDE SEQUENCE</scope>
</reference>
<protein>
    <recommendedName>
        <fullName evidence="3">Enoyl-CoA hydratase</fullName>
    </recommendedName>
</protein>
<evidence type="ECO:0008006" key="3">
    <source>
        <dbReference type="Google" id="ProtNLM"/>
    </source>
</evidence>
<dbReference type="GO" id="GO:0006635">
    <property type="term" value="P:fatty acid beta-oxidation"/>
    <property type="evidence" value="ECO:0007669"/>
    <property type="project" value="TreeGrafter"/>
</dbReference>